<name>A0A1X7F8X0_9HYPH</name>
<accession>A0A1X7F8X0</accession>
<dbReference type="EMBL" id="FXAF01000006">
    <property type="protein sequence ID" value="SMF48125.1"/>
    <property type="molecule type" value="Genomic_DNA"/>
</dbReference>
<organism evidence="2 3">
    <name type="scientific">Xaviernesmea oryzae</name>
    <dbReference type="NCBI Taxonomy" id="464029"/>
    <lineage>
        <taxon>Bacteria</taxon>
        <taxon>Pseudomonadati</taxon>
        <taxon>Pseudomonadota</taxon>
        <taxon>Alphaproteobacteria</taxon>
        <taxon>Hyphomicrobiales</taxon>
        <taxon>Rhizobiaceae</taxon>
        <taxon>Rhizobium/Agrobacterium group</taxon>
        <taxon>Xaviernesmea</taxon>
    </lineage>
</organism>
<dbReference type="AlphaFoldDB" id="A0A1X7F8X0"/>
<dbReference type="RefSeq" id="WP_085422682.1">
    <property type="nucleotide sequence ID" value="NZ_FXAF01000006.1"/>
</dbReference>
<protein>
    <submittedName>
        <fullName evidence="2">Uncharacterized protein</fullName>
    </submittedName>
</protein>
<keyword evidence="1" id="KW-0175">Coiled coil</keyword>
<keyword evidence="3" id="KW-1185">Reference proteome</keyword>
<sequence>MPHELHEVLARIRAEVSAEQAERPHLSVPMEDLRLLIQSIEILHSEREELRRRVDQHADVMEAVTVFIEAYRDKYKNYGSGGVRPSAVLRREVWRIWAAMHGHVVVTDSSF</sequence>
<dbReference type="Proteomes" id="UP000192903">
    <property type="component" value="Unassembled WGS sequence"/>
</dbReference>
<evidence type="ECO:0000313" key="2">
    <source>
        <dbReference type="EMBL" id="SMF48125.1"/>
    </source>
</evidence>
<reference evidence="3" key="1">
    <citation type="submission" date="2017-04" db="EMBL/GenBank/DDBJ databases">
        <authorList>
            <person name="Varghese N."/>
            <person name="Submissions S."/>
        </authorList>
    </citation>
    <scope>NUCLEOTIDE SEQUENCE [LARGE SCALE GENOMIC DNA]</scope>
    <source>
        <strain evidence="3">B4P</strain>
    </source>
</reference>
<feature type="coiled-coil region" evidence="1">
    <location>
        <begin position="33"/>
        <end position="60"/>
    </location>
</feature>
<evidence type="ECO:0000313" key="3">
    <source>
        <dbReference type="Proteomes" id="UP000192903"/>
    </source>
</evidence>
<gene>
    <name evidence="2" type="ORF">SAMN02982989_2504</name>
</gene>
<proteinExistence type="predicted"/>
<evidence type="ECO:0000256" key="1">
    <source>
        <dbReference type="SAM" id="Coils"/>
    </source>
</evidence>
<dbReference type="OrthoDB" id="8369420at2"/>